<accession>A0A942T3Q9</accession>
<gene>
    <name evidence="6" type="ORF">KHB02_012770</name>
    <name evidence="5" type="ORF">KHB02_30470</name>
</gene>
<dbReference type="Gene3D" id="3.40.50.2000">
    <property type="entry name" value="Glycogen Phosphorylase B"/>
    <property type="match status" value="1"/>
</dbReference>
<keyword evidence="2" id="KW-0328">Glycosyltransferase</keyword>
<dbReference type="SUPFAM" id="SSF53756">
    <property type="entry name" value="UDP-Glycosyltransferase/glycogen phosphorylase"/>
    <property type="match status" value="1"/>
</dbReference>
<dbReference type="EMBL" id="JAGYPE020000020">
    <property type="protein sequence ID" value="MCH6266395.1"/>
    <property type="molecule type" value="Genomic_DNA"/>
</dbReference>
<evidence type="ECO:0000256" key="2">
    <source>
        <dbReference type="ARBA" id="ARBA00022676"/>
    </source>
</evidence>
<evidence type="ECO:0000259" key="4">
    <source>
        <dbReference type="Pfam" id="PF06925"/>
    </source>
</evidence>
<dbReference type="EMBL" id="JAGYPE010000006">
    <property type="protein sequence ID" value="MBS4185714.1"/>
    <property type="molecule type" value="Genomic_DNA"/>
</dbReference>
<protein>
    <submittedName>
        <fullName evidence="5">UDP-N-acetylglucosamine--LPS N-acetylglucosamine transferase</fullName>
    </submittedName>
</protein>
<evidence type="ECO:0000313" key="6">
    <source>
        <dbReference type="EMBL" id="MCH6266395.1"/>
    </source>
</evidence>
<dbReference type="Pfam" id="PF13692">
    <property type="entry name" value="Glyco_trans_1_4"/>
    <property type="match status" value="1"/>
</dbReference>
<keyword evidence="7" id="KW-1185">Reference proteome</keyword>
<dbReference type="RefSeq" id="WP_213145549.1">
    <property type="nucleotide sequence ID" value="NZ_JAGYPE020000020.1"/>
</dbReference>
<dbReference type="GO" id="GO:0016758">
    <property type="term" value="F:hexosyltransferase activity"/>
    <property type="evidence" value="ECO:0007669"/>
    <property type="project" value="InterPro"/>
</dbReference>
<evidence type="ECO:0000256" key="1">
    <source>
        <dbReference type="ARBA" id="ARBA00006962"/>
    </source>
</evidence>
<dbReference type="InterPro" id="IPR050519">
    <property type="entry name" value="Glycosyltransf_28_UgtP"/>
</dbReference>
<evidence type="ECO:0000313" key="5">
    <source>
        <dbReference type="EMBL" id="MBS4185714.1"/>
    </source>
</evidence>
<organism evidence="5">
    <name type="scientific">Neobacillus citreus</name>
    <dbReference type="NCBI Taxonomy" id="2833578"/>
    <lineage>
        <taxon>Bacteria</taxon>
        <taxon>Bacillati</taxon>
        <taxon>Bacillota</taxon>
        <taxon>Bacilli</taxon>
        <taxon>Bacillales</taxon>
        <taxon>Bacillaceae</taxon>
        <taxon>Neobacillus</taxon>
    </lineage>
</organism>
<dbReference type="GO" id="GO:0016020">
    <property type="term" value="C:membrane"/>
    <property type="evidence" value="ECO:0007669"/>
    <property type="project" value="GOC"/>
</dbReference>
<evidence type="ECO:0000313" key="7">
    <source>
        <dbReference type="Proteomes" id="UP000677265"/>
    </source>
</evidence>
<comment type="caution">
    <text evidence="5">The sequence shown here is derived from an EMBL/GenBank/DDBJ whole genome shotgun (WGS) entry which is preliminary data.</text>
</comment>
<dbReference type="AlphaFoldDB" id="A0A942T3Q9"/>
<dbReference type="Pfam" id="PF06925">
    <property type="entry name" value="MGDG_synth"/>
    <property type="match status" value="1"/>
</dbReference>
<dbReference type="PANTHER" id="PTHR43025:SF3">
    <property type="entry name" value="MONOGALACTOSYLDIACYLGLYCEROL SYNTHASE 1, CHLOROPLASTIC"/>
    <property type="match status" value="1"/>
</dbReference>
<dbReference type="PANTHER" id="PTHR43025">
    <property type="entry name" value="MONOGALACTOSYLDIACYLGLYCEROL SYNTHASE"/>
    <property type="match status" value="1"/>
</dbReference>
<keyword evidence="3 5" id="KW-0808">Transferase</keyword>
<dbReference type="InterPro" id="IPR009695">
    <property type="entry name" value="Diacylglyc_glucosyltr_N"/>
</dbReference>
<name>A0A942T3Q9_9BACI</name>
<reference evidence="5" key="1">
    <citation type="submission" date="2021-05" db="EMBL/GenBank/DDBJ databases">
        <title>Novel Bacillus species.</title>
        <authorList>
            <person name="Liu G."/>
        </authorList>
    </citation>
    <scope>NUCLEOTIDE SEQUENCE</scope>
    <source>
        <strain evidence="5 7">FJAT-50051</strain>
    </source>
</reference>
<sequence>MDKTLLIISSDHTGHGHKSITEALCEKVKSFNGVKIHVVDGFSLGKPLLSKIGEAYGPLTRKSETLWKMIWKLSAEKPSIVNHFFEGLIKDHFLQLIDDLKPDMILSVHPNFNGSILNILEKQKVKIPFITLIADLVNISPLWLDKRAETIICPTFEAQFKCIEFGIPLKKIQVLGFPVRSRFFRKSHPQPELYGKEKPLKCLIMSGGEGVGNMEKIAKSLLNHFNCTVKIVAGRNEKLKAKLERALKPQYGNRVEIYGFTKNIQDLMLQSDIAFTRGSPNVMFEAIAANTPLIITGALPGQEEDNPAFAEIFNLGVVCKNPKEIRLTVTNLLENNGEKLNKIINSQRTFIHATAAEDILTMILRHGDGSYASFKPEESTEEDNLQFLIYS</sequence>
<proteinExistence type="inferred from homology"/>
<dbReference type="Proteomes" id="UP000677265">
    <property type="component" value="Unassembled WGS sequence"/>
</dbReference>
<comment type="similarity">
    <text evidence="1">Belongs to the glycosyltransferase 28 family.</text>
</comment>
<dbReference type="GO" id="GO:0009247">
    <property type="term" value="P:glycolipid biosynthetic process"/>
    <property type="evidence" value="ECO:0007669"/>
    <property type="project" value="InterPro"/>
</dbReference>
<feature type="domain" description="Diacylglycerol glucosyltransferase N-terminal" evidence="4">
    <location>
        <begin position="17"/>
        <end position="179"/>
    </location>
</feature>
<evidence type="ECO:0000256" key="3">
    <source>
        <dbReference type="ARBA" id="ARBA00022679"/>
    </source>
</evidence>